<dbReference type="EMBL" id="KM262845">
    <property type="protein sequence ID" value="AIY22442.1"/>
    <property type="molecule type" value="Genomic_DNA"/>
</dbReference>
<proteinExistence type="predicted"/>
<name>A0A0A1DY68_ASF</name>
<organismHost>
    <name type="scientific">Ornithodoros</name>
    <name type="common">relapsing fever ticks</name>
    <dbReference type="NCBI Taxonomy" id="6937"/>
</organismHost>
<organism evidence="1 2">
    <name type="scientific">African swine fever virus</name>
    <name type="common">ASFV</name>
    <dbReference type="NCBI Taxonomy" id="10497"/>
    <lineage>
        <taxon>Viruses</taxon>
        <taxon>Varidnaviria</taxon>
        <taxon>Bamfordvirae</taxon>
        <taxon>Nucleocytoviricota</taxon>
        <taxon>Pokkesviricetes</taxon>
        <taxon>Asfuvirales</taxon>
        <taxon>Asfarviridae</taxon>
        <taxon>Asfivirus</taxon>
        <taxon>Asfivirus haemorrhagiae</taxon>
    </lineage>
</organism>
<organismHost>
    <name type="scientific">Phacochoerus aethiopicus</name>
    <name type="common">Warthog</name>
    <dbReference type="NCBI Taxonomy" id="85517"/>
</organismHost>
<dbReference type="GeneID" id="41901463"/>
<organismHost>
    <name type="scientific">Ornithodoros moubata</name>
    <name type="common">Soft tick</name>
    <name type="synonym">Argasid tick</name>
    <dbReference type="NCBI Taxonomy" id="6938"/>
</organismHost>
<organismHost>
    <name type="scientific">Phacochoerus africanus</name>
    <name type="common">Warthog</name>
    <dbReference type="NCBI Taxonomy" id="41426"/>
</organismHost>
<dbReference type="KEGG" id="vg:41901463"/>
<evidence type="ECO:0000313" key="1">
    <source>
        <dbReference type="EMBL" id="AIY22442.1"/>
    </source>
</evidence>
<dbReference type="RefSeq" id="YP_009702659.1">
    <property type="nucleotide sequence ID" value="NC_044943.1"/>
</dbReference>
<gene>
    <name evidence="1" type="primary">CP204L</name>
</gene>
<evidence type="ECO:0000313" key="2">
    <source>
        <dbReference type="Proteomes" id="UP000110401"/>
    </source>
</evidence>
<protein>
    <submittedName>
        <fullName evidence="1">PCP204L</fullName>
    </submittedName>
</protein>
<dbReference type="SMR" id="A0A0A1DY68"/>
<sequence>MDFILNISMKMEVIFKTDLRSSSQVVFHAGSLYNWFSVEIINSGRIVTTAIKTLLSTVKYDIVKSAHIYAGQGYTEHQAQEEWNMILHVLFEEETESSASSESIHEKNDNETNECASSFETLFEQEPSSEEPKDSKLYMLAQKTVQHIEQYGKAPDFNKVIRAHNFIQTIHGTPLKEEEKEVVRLMVIKLLKKNKLLSHLHLMF</sequence>
<reference evidence="1 2" key="1">
    <citation type="journal article" date="2015" name="J. Gen. Virol.">
        <title>Related strains of African swine fever virus with different virulence: genome comparison and analysis.</title>
        <authorList>
            <person name="Portugal R."/>
            <person name="Coelho J."/>
            <person name="Hoper D."/>
            <person name="Little N.S."/>
            <person name="Smithson C."/>
            <person name="Upton C."/>
            <person name="Martins C."/>
            <person name="Leitao A."/>
            <person name="Keil G.M."/>
        </authorList>
    </citation>
    <scope>NUCLEOTIDE SEQUENCE [LARGE SCALE GENOMIC DNA]</scope>
    <source>
        <strain evidence="1">NHV</strain>
    </source>
</reference>
<dbReference type="Proteomes" id="UP000110401">
    <property type="component" value="Segment"/>
</dbReference>
<accession>A0A0A1DY68</accession>
<organismHost>
    <name type="scientific">Potamochoerus larvatus</name>
    <name type="common">Bushpig</name>
    <dbReference type="NCBI Taxonomy" id="273792"/>
</organismHost>
<organismHost>
    <name type="scientific">Sus scrofa</name>
    <name type="common">Pig</name>
    <dbReference type="NCBI Taxonomy" id="9823"/>
</organismHost>